<comment type="catalytic activity">
    <reaction evidence="8 9 10">
        <text>2-[(2R,5Z)-2-carboxy-4-methylthiazol-5(2H)-ylidene]ethyl phosphate + 4-amino-2-methyl-5-(diphosphooxymethyl)pyrimidine + 2 H(+) = thiamine phosphate + CO2 + diphosphate</text>
        <dbReference type="Rhea" id="RHEA:47844"/>
        <dbReference type="ChEBI" id="CHEBI:15378"/>
        <dbReference type="ChEBI" id="CHEBI:16526"/>
        <dbReference type="ChEBI" id="CHEBI:33019"/>
        <dbReference type="ChEBI" id="CHEBI:37575"/>
        <dbReference type="ChEBI" id="CHEBI:57841"/>
        <dbReference type="ChEBI" id="CHEBI:62899"/>
        <dbReference type="EC" id="2.5.1.3"/>
    </reaction>
</comment>
<proteinExistence type="inferred from homology"/>
<gene>
    <name evidence="9" type="primary">thiE</name>
    <name evidence="13" type="ORF">GH984_09510</name>
</gene>
<dbReference type="Pfam" id="PF02581">
    <property type="entry name" value="TMP-TENI"/>
    <property type="match status" value="1"/>
</dbReference>
<accession>A0A6N7QQZ1</accession>
<dbReference type="EMBL" id="WJPP01000005">
    <property type="protein sequence ID" value="MRH78935.1"/>
    <property type="molecule type" value="Genomic_DNA"/>
</dbReference>
<evidence type="ECO:0000313" key="14">
    <source>
        <dbReference type="Proteomes" id="UP000433788"/>
    </source>
</evidence>
<dbReference type="PANTHER" id="PTHR20857:SF15">
    <property type="entry name" value="THIAMINE-PHOSPHATE SYNTHASE"/>
    <property type="match status" value="1"/>
</dbReference>
<dbReference type="AlphaFoldDB" id="A0A6N7QQZ1"/>
<comment type="caution">
    <text evidence="13">The sequence shown here is derived from an EMBL/GenBank/DDBJ whole genome shotgun (WGS) entry which is preliminary data.</text>
</comment>
<keyword evidence="5 9" id="KW-0784">Thiamine biosynthesis</keyword>
<comment type="catalytic activity">
    <reaction evidence="7 9 10">
        <text>2-(2-carboxy-4-methylthiazol-5-yl)ethyl phosphate + 4-amino-2-methyl-5-(diphosphooxymethyl)pyrimidine + 2 H(+) = thiamine phosphate + CO2 + diphosphate</text>
        <dbReference type="Rhea" id="RHEA:47848"/>
        <dbReference type="ChEBI" id="CHEBI:15378"/>
        <dbReference type="ChEBI" id="CHEBI:16526"/>
        <dbReference type="ChEBI" id="CHEBI:33019"/>
        <dbReference type="ChEBI" id="CHEBI:37575"/>
        <dbReference type="ChEBI" id="CHEBI:57841"/>
        <dbReference type="ChEBI" id="CHEBI:62890"/>
        <dbReference type="EC" id="2.5.1.3"/>
    </reaction>
</comment>
<dbReference type="GO" id="GO:0000287">
    <property type="term" value="F:magnesium ion binding"/>
    <property type="evidence" value="ECO:0007669"/>
    <property type="project" value="UniProtKB-UniRule"/>
</dbReference>
<evidence type="ECO:0000256" key="3">
    <source>
        <dbReference type="ARBA" id="ARBA00022723"/>
    </source>
</evidence>
<dbReference type="GO" id="GO:0009228">
    <property type="term" value="P:thiamine biosynthetic process"/>
    <property type="evidence" value="ECO:0007669"/>
    <property type="project" value="UniProtKB-KW"/>
</dbReference>
<evidence type="ECO:0000256" key="6">
    <source>
        <dbReference type="ARBA" id="ARBA00047334"/>
    </source>
</evidence>
<feature type="domain" description="Thiamine phosphate synthase/TenI" evidence="12">
    <location>
        <begin position="8"/>
        <end position="186"/>
    </location>
</feature>
<dbReference type="GO" id="GO:0005737">
    <property type="term" value="C:cytoplasm"/>
    <property type="evidence" value="ECO:0007669"/>
    <property type="project" value="TreeGrafter"/>
</dbReference>
<dbReference type="GO" id="GO:0009229">
    <property type="term" value="P:thiamine diphosphate biosynthetic process"/>
    <property type="evidence" value="ECO:0007669"/>
    <property type="project" value="UniProtKB-UniRule"/>
</dbReference>
<protein>
    <recommendedName>
        <fullName evidence="9">Thiamine-phosphate synthase</fullName>
        <shortName evidence="9">TP synthase</shortName>
        <shortName evidence="9">TPS</shortName>
        <ecNumber evidence="9">2.5.1.3</ecNumber>
    </recommendedName>
    <alternativeName>
        <fullName evidence="9">Thiamine-phosphate pyrophosphorylase</fullName>
        <shortName evidence="9">TMP pyrophosphorylase</shortName>
        <shortName evidence="9">TMP-PPase</shortName>
    </alternativeName>
</protein>
<dbReference type="NCBIfam" id="TIGR00693">
    <property type="entry name" value="thiE"/>
    <property type="match status" value="1"/>
</dbReference>
<evidence type="ECO:0000256" key="11">
    <source>
        <dbReference type="RuleBase" id="RU004253"/>
    </source>
</evidence>
<feature type="binding site" evidence="9">
    <location>
        <begin position="134"/>
        <end position="136"/>
    </location>
    <ligand>
        <name>2-[(2R,5Z)-2-carboxy-4-methylthiazol-5(2H)-ylidene]ethyl phosphate</name>
        <dbReference type="ChEBI" id="CHEBI:62899"/>
    </ligand>
</feature>
<evidence type="ECO:0000256" key="7">
    <source>
        <dbReference type="ARBA" id="ARBA00047851"/>
    </source>
</evidence>
<comment type="pathway">
    <text evidence="1 9 11">Cofactor biosynthesis; thiamine diphosphate biosynthesis; thiamine phosphate from 4-amino-2-methyl-5-diphosphomethylpyrimidine and 4-methyl-5-(2-phosphoethyl)-thiazole: step 1/1.</text>
</comment>
<comment type="catalytic activity">
    <reaction evidence="6 9 10">
        <text>4-methyl-5-(2-phosphooxyethyl)-thiazole + 4-amino-2-methyl-5-(diphosphooxymethyl)pyrimidine + H(+) = thiamine phosphate + diphosphate</text>
        <dbReference type="Rhea" id="RHEA:22328"/>
        <dbReference type="ChEBI" id="CHEBI:15378"/>
        <dbReference type="ChEBI" id="CHEBI:33019"/>
        <dbReference type="ChEBI" id="CHEBI:37575"/>
        <dbReference type="ChEBI" id="CHEBI:57841"/>
        <dbReference type="ChEBI" id="CHEBI:58296"/>
        <dbReference type="EC" id="2.5.1.3"/>
    </reaction>
</comment>
<comment type="cofactor">
    <cofactor evidence="9">
        <name>Mg(2+)</name>
        <dbReference type="ChEBI" id="CHEBI:18420"/>
    </cofactor>
    <text evidence="9">Binds 1 Mg(2+) ion per subunit.</text>
</comment>
<feature type="binding site" evidence="9">
    <location>
        <begin position="31"/>
        <end position="35"/>
    </location>
    <ligand>
        <name>4-amino-2-methyl-5-(diphosphooxymethyl)pyrimidine</name>
        <dbReference type="ChEBI" id="CHEBI:57841"/>
    </ligand>
</feature>
<dbReference type="Proteomes" id="UP000433788">
    <property type="component" value="Unassembled WGS sequence"/>
</dbReference>
<comment type="caution">
    <text evidence="9">Lacks conserved residue(s) required for the propagation of feature annotation.</text>
</comment>
<keyword evidence="3 9" id="KW-0479">Metal-binding</keyword>
<dbReference type="InterPro" id="IPR022998">
    <property type="entry name" value="ThiamineP_synth_TenI"/>
</dbReference>
<feature type="binding site" evidence="9">
    <location>
        <position position="164"/>
    </location>
    <ligand>
        <name>2-[(2R,5Z)-2-carboxy-4-methylthiazol-5(2H)-ylidene]ethyl phosphate</name>
        <dbReference type="ChEBI" id="CHEBI:62899"/>
    </ligand>
</feature>
<comment type="function">
    <text evidence="9">Condenses 4-methyl-5-(beta-hydroxyethyl)thiazole monophosphate (THZ-P) and 2-methyl-4-amino-5-hydroxymethyl pyrimidine pyrophosphate (HMP-PP) to form thiamine monophosphate (TMP).</text>
</comment>
<sequence>MAGVIAGLYVITDSAQQAVADAIRGGAQVVQYRDKSADTVRRKEAADALARLCRGAGVCFIVNDDVALAAAVGADGVHLGQDDSSVAAARAQLGSRAIVGVSCYNSLERAADAVAAGADYAGADYVAFGSVYPSPTKPQAVRAPLSLFAEARALTDRPLVAIGGINATNAAAVRAAGADAVAVIDGVFGADNVEAAAAAIAKQFND</sequence>
<dbReference type="UniPathway" id="UPA00060">
    <property type="reaction ID" value="UER00141"/>
</dbReference>
<evidence type="ECO:0000256" key="4">
    <source>
        <dbReference type="ARBA" id="ARBA00022842"/>
    </source>
</evidence>
<dbReference type="Gene3D" id="3.20.20.70">
    <property type="entry name" value="Aldolase class I"/>
    <property type="match status" value="1"/>
</dbReference>
<keyword evidence="2 9" id="KW-0808">Transferase</keyword>
<feature type="binding site" evidence="9">
    <location>
        <position position="102"/>
    </location>
    <ligand>
        <name>4-amino-2-methyl-5-(diphosphooxymethyl)pyrimidine</name>
        <dbReference type="ChEBI" id="CHEBI:57841"/>
    </ligand>
</feature>
<name>A0A6N7QQZ1_9GAMM</name>
<keyword evidence="14" id="KW-1185">Reference proteome</keyword>
<dbReference type="HAMAP" id="MF_00097">
    <property type="entry name" value="TMP_synthase"/>
    <property type="match status" value="1"/>
</dbReference>
<dbReference type="SUPFAM" id="SSF51391">
    <property type="entry name" value="Thiamin phosphate synthase"/>
    <property type="match status" value="1"/>
</dbReference>
<dbReference type="InterPro" id="IPR036206">
    <property type="entry name" value="ThiamineP_synth_sf"/>
</dbReference>
<evidence type="ECO:0000256" key="5">
    <source>
        <dbReference type="ARBA" id="ARBA00022977"/>
    </source>
</evidence>
<comment type="similarity">
    <text evidence="9 10">Belongs to the thiamine-phosphate synthase family.</text>
</comment>
<dbReference type="PANTHER" id="PTHR20857">
    <property type="entry name" value="THIAMINE-PHOSPHATE PYROPHOSPHORYLASE"/>
    <property type="match status" value="1"/>
</dbReference>
<dbReference type="EC" id="2.5.1.3" evidence="9"/>
<evidence type="ECO:0000256" key="8">
    <source>
        <dbReference type="ARBA" id="ARBA00047883"/>
    </source>
</evidence>
<evidence type="ECO:0000313" key="13">
    <source>
        <dbReference type="EMBL" id="MRH78935.1"/>
    </source>
</evidence>
<dbReference type="RefSeq" id="WP_153719988.1">
    <property type="nucleotide sequence ID" value="NZ_WJPP01000005.1"/>
</dbReference>
<dbReference type="InterPro" id="IPR013785">
    <property type="entry name" value="Aldolase_TIM"/>
</dbReference>
<evidence type="ECO:0000256" key="9">
    <source>
        <dbReference type="HAMAP-Rule" id="MF_00097"/>
    </source>
</evidence>
<feature type="binding site" evidence="9">
    <location>
        <position position="63"/>
    </location>
    <ligand>
        <name>4-amino-2-methyl-5-(diphosphooxymethyl)pyrimidine</name>
        <dbReference type="ChEBI" id="CHEBI:57841"/>
    </ligand>
</feature>
<dbReference type="InterPro" id="IPR034291">
    <property type="entry name" value="TMP_synthase"/>
</dbReference>
<feature type="binding site" evidence="9">
    <location>
        <position position="83"/>
    </location>
    <ligand>
        <name>Mg(2+)</name>
        <dbReference type="ChEBI" id="CHEBI:18420"/>
    </ligand>
</feature>
<feature type="binding site" evidence="9">
    <location>
        <position position="64"/>
    </location>
    <ligand>
        <name>Mg(2+)</name>
        <dbReference type="ChEBI" id="CHEBI:18420"/>
    </ligand>
</feature>
<evidence type="ECO:0000256" key="2">
    <source>
        <dbReference type="ARBA" id="ARBA00022679"/>
    </source>
</evidence>
<keyword evidence="4 9" id="KW-0460">Magnesium</keyword>
<feature type="binding site" evidence="9">
    <location>
        <position position="137"/>
    </location>
    <ligand>
        <name>4-amino-2-methyl-5-(diphosphooxymethyl)pyrimidine</name>
        <dbReference type="ChEBI" id="CHEBI:57841"/>
    </ligand>
</feature>
<evidence type="ECO:0000256" key="1">
    <source>
        <dbReference type="ARBA" id="ARBA00005165"/>
    </source>
</evidence>
<evidence type="ECO:0000256" key="10">
    <source>
        <dbReference type="RuleBase" id="RU003826"/>
    </source>
</evidence>
<dbReference type="GO" id="GO:0004789">
    <property type="term" value="F:thiamine-phosphate diphosphorylase activity"/>
    <property type="evidence" value="ECO:0007669"/>
    <property type="project" value="UniProtKB-UniRule"/>
</dbReference>
<organism evidence="13 14">
    <name type="scientific">Spiribacter salilacus</name>
    <dbReference type="NCBI Taxonomy" id="2664894"/>
    <lineage>
        <taxon>Bacteria</taxon>
        <taxon>Pseudomonadati</taxon>
        <taxon>Pseudomonadota</taxon>
        <taxon>Gammaproteobacteria</taxon>
        <taxon>Chromatiales</taxon>
        <taxon>Ectothiorhodospiraceae</taxon>
        <taxon>Spiribacter</taxon>
    </lineage>
</organism>
<reference evidence="13 14" key="1">
    <citation type="submission" date="2019-11" db="EMBL/GenBank/DDBJ databases">
        <authorList>
            <person name="Zhang X.Y."/>
        </authorList>
    </citation>
    <scope>NUCLEOTIDE SEQUENCE [LARGE SCALE GENOMIC DNA]</scope>
    <source>
        <strain evidence="13 14">C176</strain>
    </source>
</reference>
<dbReference type="CDD" id="cd00564">
    <property type="entry name" value="TMP_TenI"/>
    <property type="match status" value="1"/>
</dbReference>
<evidence type="ECO:0000259" key="12">
    <source>
        <dbReference type="Pfam" id="PF02581"/>
    </source>
</evidence>